<evidence type="ECO:0000256" key="1">
    <source>
        <dbReference type="ARBA" id="ARBA00004304"/>
    </source>
</evidence>
<dbReference type="InterPro" id="IPR002225">
    <property type="entry name" value="3Beta_OHSteriod_DH/Estase"/>
</dbReference>
<keyword evidence="9" id="KW-0472">Membrane</keyword>
<dbReference type="Pfam" id="PF01073">
    <property type="entry name" value="3Beta_HSD"/>
    <property type="match status" value="1"/>
</dbReference>
<dbReference type="GO" id="GO:0016616">
    <property type="term" value="F:oxidoreductase activity, acting on the CH-OH group of donors, NAD or NADP as acceptor"/>
    <property type="evidence" value="ECO:0000318"/>
    <property type="project" value="GO_Central"/>
</dbReference>
<dbReference type="FunFam" id="3.40.50.720:FF:000220">
    <property type="entry name" value="3 beta-hydroxysteroid dehydrogenase/Delta 5--&gt;4-isomerase type 1"/>
    <property type="match status" value="1"/>
</dbReference>
<evidence type="ECO:0000256" key="2">
    <source>
        <dbReference type="ARBA" id="ARBA00004389"/>
    </source>
</evidence>
<keyword evidence="6" id="KW-1133">Transmembrane helix</keyword>
<dbReference type="PANTHER" id="PTHR43245">
    <property type="entry name" value="BIFUNCTIONAL POLYMYXIN RESISTANCE PROTEIN ARNA"/>
    <property type="match status" value="1"/>
</dbReference>
<dbReference type="OMA" id="GGKFYFV"/>
<proteinExistence type="inferred from homology"/>
<evidence type="ECO:0000256" key="10">
    <source>
        <dbReference type="RuleBase" id="RU004475"/>
    </source>
</evidence>
<evidence type="ECO:0000256" key="3">
    <source>
        <dbReference type="ARBA" id="ARBA00009219"/>
    </source>
</evidence>
<dbReference type="Ensembl" id="ENSOANT00000039325.2">
    <property type="protein sequence ID" value="ENSOANP00000030081.1"/>
    <property type="gene ID" value="ENSOANG00000011957.3"/>
</dbReference>
<dbReference type="GeneTree" id="ENSGT00940000155444"/>
<comment type="similarity">
    <text evidence="3 10">Belongs to the 3-beta-HSD family.</text>
</comment>
<evidence type="ECO:0000256" key="5">
    <source>
        <dbReference type="ARBA" id="ARBA00022824"/>
    </source>
</evidence>
<keyword evidence="8" id="KW-0496">Mitochondrion</keyword>
<evidence type="ECO:0000256" key="8">
    <source>
        <dbReference type="ARBA" id="ARBA00023128"/>
    </source>
</evidence>
<dbReference type="HOGENOM" id="CLU_007383_6_3_1"/>
<dbReference type="Bgee" id="ENSOANG00000011957">
    <property type="expression patterns" value="Expressed in testis and 1 other cell type or tissue"/>
</dbReference>
<dbReference type="GO" id="GO:0008207">
    <property type="term" value="P:C21-steroid hormone metabolic process"/>
    <property type="evidence" value="ECO:0000318"/>
    <property type="project" value="GO_Central"/>
</dbReference>
<evidence type="ECO:0000256" key="9">
    <source>
        <dbReference type="ARBA" id="ARBA00023136"/>
    </source>
</evidence>
<dbReference type="GO" id="GO:0005789">
    <property type="term" value="C:endoplasmic reticulum membrane"/>
    <property type="evidence" value="ECO:0007669"/>
    <property type="project" value="UniProtKB-SubCell"/>
</dbReference>
<sequence>MLTRRPVPPHPRAWLDAHGRLCLSGQTSGSLPADQLGPTGSRSHAKVTVLLGDVLDQEFLLRACQGVTLVIHSACVVDPFGYTPAEVIMDVNVKGTQLLLETCVQTGVPFFIYTSTLEVMGPNSYRQPAYNVQEDQAPESTCRSPYPLSKRLAEKAVLAADGWALPGGDGGGGALRTCSLRPTFIFGEGSTFLSRSFQRALRRGLLLDRMNWVEAQANPVYVGNVAWAHVLAARALRDPERAPRLGGQFFFVADDTPHMSYTNLNFELGQALGFRKPPRRFIPLPVLYCLALLLELVSFLLRPLVRFVPAFDRHLLTLTNTTFTFSYKKAQKDFGYRPLFSWEDAKSRTTQWIRSLVEEHRQSERMGSQ</sequence>
<dbReference type="Gene3D" id="3.40.50.720">
    <property type="entry name" value="NAD(P)-binding Rossmann-like Domain"/>
    <property type="match status" value="1"/>
</dbReference>
<evidence type="ECO:0000256" key="4">
    <source>
        <dbReference type="ARBA" id="ARBA00022692"/>
    </source>
</evidence>
<evidence type="ECO:0000313" key="13">
    <source>
        <dbReference type="Proteomes" id="UP000002279"/>
    </source>
</evidence>
<dbReference type="eggNOG" id="KOG1430">
    <property type="taxonomic scope" value="Eukaryota"/>
</dbReference>
<comment type="subcellular location">
    <subcellularLocation>
        <location evidence="2">Endoplasmic reticulum membrane</location>
        <topology evidence="2">Single-pass membrane protein</topology>
    </subcellularLocation>
    <subcellularLocation>
        <location evidence="1">Mitochondrion membrane</location>
        <topology evidence="1">Single-pass membrane protein</topology>
    </subcellularLocation>
</comment>
<protein>
    <recommendedName>
        <fullName evidence="11">3-beta hydroxysteroid dehydrogenase/isomerase domain-containing protein</fullName>
    </recommendedName>
</protein>
<evidence type="ECO:0000256" key="7">
    <source>
        <dbReference type="ARBA" id="ARBA00023002"/>
    </source>
</evidence>
<name>K7E974_ORNAN</name>
<keyword evidence="13" id="KW-1185">Reference proteome</keyword>
<dbReference type="InterPro" id="IPR036291">
    <property type="entry name" value="NAD(P)-bd_dom_sf"/>
</dbReference>
<organism evidence="12 13">
    <name type="scientific">Ornithorhynchus anatinus</name>
    <name type="common">Duckbill platypus</name>
    <dbReference type="NCBI Taxonomy" id="9258"/>
    <lineage>
        <taxon>Eukaryota</taxon>
        <taxon>Metazoa</taxon>
        <taxon>Chordata</taxon>
        <taxon>Craniata</taxon>
        <taxon>Vertebrata</taxon>
        <taxon>Euteleostomi</taxon>
        <taxon>Mammalia</taxon>
        <taxon>Monotremata</taxon>
        <taxon>Ornithorhynchidae</taxon>
        <taxon>Ornithorhynchus</taxon>
    </lineage>
</organism>
<dbReference type="GO" id="GO:0031966">
    <property type="term" value="C:mitochondrial membrane"/>
    <property type="evidence" value="ECO:0007669"/>
    <property type="project" value="UniProtKB-SubCell"/>
</dbReference>
<reference evidence="12" key="1">
    <citation type="submission" date="2025-08" db="UniProtKB">
        <authorList>
            <consortium name="Ensembl"/>
        </authorList>
    </citation>
    <scope>IDENTIFICATION</scope>
    <source>
        <strain evidence="12">Glennie</strain>
    </source>
</reference>
<evidence type="ECO:0000313" key="12">
    <source>
        <dbReference type="Ensembl" id="ENSOANP00000030081.1"/>
    </source>
</evidence>
<dbReference type="GO" id="GO:0005737">
    <property type="term" value="C:cytoplasm"/>
    <property type="evidence" value="ECO:0000318"/>
    <property type="project" value="GO_Central"/>
</dbReference>
<dbReference type="Proteomes" id="UP000002279">
    <property type="component" value="Unplaced"/>
</dbReference>
<dbReference type="GO" id="GO:0006694">
    <property type="term" value="P:steroid biosynthetic process"/>
    <property type="evidence" value="ECO:0000318"/>
    <property type="project" value="GO_Central"/>
</dbReference>
<reference evidence="12" key="2">
    <citation type="submission" date="2025-09" db="UniProtKB">
        <authorList>
            <consortium name="Ensembl"/>
        </authorList>
    </citation>
    <scope>IDENTIFICATION</scope>
    <source>
        <strain evidence="12">Glennie</strain>
    </source>
</reference>
<evidence type="ECO:0000256" key="6">
    <source>
        <dbReference type="ARBA" id="ARBA00022989"/>
    </source>
</evidence>
<dbReference type="InterPro" id="IPR050177">
    <property type="entry name" value="Lipid_A_modif_metabolic_enz"/>
</dbReference>
<dbReference type="PANTHER" id="PTHR43245:SF51">
    <property type="entry name" value="SHORT CHAIN DEHYDROGENASE_REDUCTASE FAMILY 42E, MEMBER 2"/>
    <property type="match status" value="1"/>
</dbReference>
<dbReference type="SUPFAM" id="SSF51735">
    <property type="entry name" value="NAD(P)-binding Rossmann-fold domains"/>
    <property type="match status" value="1"/>
</dbReference>
<keyword evidence="7 10" id="KW-0560">Oxidoreductase</keyword>
<accession>K7E974</accession>
<keyword evidence="4" id="KW-0812">Transmembrane</keyword>
<keyword evidence="5" id="KW-0256">Endoplasmic reticulum</keyword>
<evidence type="ECO:0000259" key="11">
    <source>
        <dbReference type="Pfam" id="PF01073"/>
    </source>
</evidence>
<dbReference type="InParanoid" id="K7E974"/>
<dbReference type="AlphaFoldDB" id="K7E974"/>
<dbReference type="FunCoup" id="K7E974">
    <property type="interactions" value="70"/>
</dbReference>
<dbReference type="STRING" id="9258.ENSOANP00000030081"/>
<feature type="domain" description="3-beta hydroxysteroid dehydrogenase/isomerase" evidence="11">
    <location>
        <begin position="46"/>
        <end position="279"/>
    </location>
</feature>